<evidence type="ECO:0000313" key="2">
    <source>
        <dbReference type="EMBL" id="MPC50839.1"/>
    </source>
</evidence>
<feature type="region of interest" description="Disordered" evidence="1">
    <location>
        <begin position="1"/>
        <end position="67"/>
    </location>
</feature>
<organism evidence="2 3">
    <name type="scientific">Portunus trituberculatus</name>
    <name type="common">Swimming crab</name>
    <name type="synonym">Neptunus trituberculatus</name>
    <dbReference type="NCBI Taxonomy" id="210409"/>
    <lineage>
        <taxon>Eukaryota</taxon>
        <taxon>Metazoa</taxon>
        <taxon>Ecdysozoa</taxon>
        <taxon>Arthropoda</taxon>
        <taxon>Crustacea</taxon>
        <taxon>Multicrustacea</taxon>
        <taxon>Malacostraca</taxon>
        <taxon>Eumalacostraca</taxon>
        <taxon>Eucarida</taxon>
        <taxon>Decapoda</taxon>
        <taxon>Pleocyemata</taxon>
        <taxon>Brachyura</taxon>
        <taxon>Eubrachyura</taxon>
        <taxon>Portunoidea</taxon>
        <taxon>Portunidae</taxon>
        <taxon>Portuninae</taxon>
        <taxon>Portunus</taxon>
    </lineage>
</organism>
<evidence type="ECO:0000313" key="3">
    <source>
        <dbReference type="Proteomes" id="UP000324222"/>
    </source>
</evidence>
<accession>A0A5B7FZZ1</accession>
<dbReference type="AlphaFoldDB" id="A0A5B7FZZ1"/>
<protein>
    <submittedName>
        <fullName evidence="2">Uncharacterized protein</fullName>
    </submittedName>
</protein>
<gene>
    <name evidence="2" type="ORF">E2C01_044673</name>
</gene>
<evidence type="ECO:0000256" key="1">
    <source>
        <dbReference type="SAM" id="MobiDB-lite"/>
    </source>
</evidence>
<name>A0A5B7FZZ1_PORTR</name>
<reference evidence="2 3" key="1">
    <citation type="submission" date="2019-05" db="EMBL/GenBank/DDBJ databases">
        <title>Another draft genome of Portunus trituberculatus and its Hox gene families provides insights of decapod evolution.</title>
        <authorList>
            <person name="Jeong J.-H."/>
            <person name="Song I."/>
            <person name="Kim S."/>
            <person name="Choi T."/>
            <person name="Kim D."/>
            <person name="Ryu S."/>
            <person name="Kim W."/>
        </authorList>
    </citation>
    <scope>NUCLEOTIDE SEQUENCE [LARGE SCALE GENOMIC DNA]</scope>
    <source>
        <tissue evidence="2">Muscle</tissue>
    </source>
</reference>
<dbReference type="EMBL" id="VSRR010009763">
    <property type="protein sequence ID" value="MPC50839.1"/>
    <property type="molecule type" value="Genomic_DNA"/>
</dbReference>
<keyword evidence="3" id="KW-1185">Reference proteome</keyword>
<comment type="caution">
    <text evidence="2">The sequence shown here is derived from an EMBL/GenBank/DDBJ whole genome shotgun (WGS) entry which is preliminary data.</text>
</comment>
<sequence>MESVARLPGNHRHSCQGNTLARVTLTPWPRPRSPHPRRRAREASRALDRGMSLAAPAGRPRRASIAGCEGGPGARRLRCCALRLCLPG</sequence>
<dbReference type="Proteomes" id="UP000324222">
    <property type="component" value="Unassembled WGS sequence"/>
</dbReference>
<proteinExistence type="predicted"/>